<evidence type="ECO:0000313" key="6">
    <source>
        <dbReference type="Proteomes" id="UP001156694"/>
    </source>
</evidence>
<evidence type="ECO:0000313" key="5">
    <source>
        <dbReference type="EMBL" id="GLQ34797.1"/>
    </source>
</evidence>
<keyword evidence="1 3" id="KW-0732">Signal</keyword>
<comment type="caution">
    <text evidence="5">The sequence shown here is derived from an EMBL/GenBank/DDBJ whole genome shotgun (WGS) entry which is preliminary data.</text>
</comment>
<dbReference type="InterPro" id="IPR037873">
    <property type="entry name" value="BamE-like"/>
</dbReference>
<evidence type="ECO:0000256" key="3">
    <source>
        <dbReference type="SAM" id="SignalP"/>
    </source>
</evidence>
<name>A0ABQ5VTN0_9RHOB</name>
<evidence type="ECO:0000259" key="4">
    <source>
        <dbReference type="Pfam" id="PF04355"/>
    </source>
</evidence>
<evidence type="ECO:0000256" key="2">
    <source>
        <dbReference type="ARBA" id="ARBA00023136"/>
    </source>
</evidence>
<keyword evidence="2" id="KW-0472">Membrane</keyword>
<organism evidence="5 6">
    <name type="scientific">Amylibacter marinus</name>
    <dbReference type="NCBI Taxonomy" id="1475483"/>
    <lineage>
        <taxon>Bacteria</taxon>
        <taxon>Pseudomonadati</taxon>
        <taxon>Pseudomonadota</taxon>
        <taxon>Alphaproteobacteria</taxon>
        <taxon>Rhodobacterales</taxon>
        <taxon>Paracoccaceae</taxon>
        <taxon>Amylibacter</taxon>
    </lineage>
</organism>
<dbReference type="Pfam" id="PF04355">
    <property type="entry name" value="BamE"/>
    <property type="match status" value="1"/>
</dbReference>
<dbReference type="Proteomes" id="UP001156694">
    <property type="component" value="Unassembled WGS sequence"/>
</dbReference>
<proteinExistence type="predicted"/>
<dbReference type="Gene3D" id="3.30.1450.10">
    <property type="match status" value="1"/>
</dbReference>
<dbReference type="InterPro" id="IPR007450">
    <property type="entry name" value="BamE_dom"/>
</dbReference>
<feature type="signal peptide" evidence="3">
    <location>
        <begin position="1"/>
        <end position="22"/>
    </location>
</feature>
<dbReference type="EMBL" id="BSNN01000002">
    <property type="protein sequence ID" value="GLQ34797.1"/>
    <property type="molecule type" value="Genomic_DNA"/>
</dbReference>
<dbReference type="RefSeq" id="WP_284376770.1">
    <property type="nucleotide sequence ID" value="NZ_BSNN01000002.1"/>
</dbReference>
<feature type="domain" description="Outer membrane protein assembly factor BamE" evidence="4">
    <location>
        <begin position="29"/>
        <end position="104"/>
    </location>
</feature>
<reference evidence="6" key="1">
    <citation type="journal article" date="2019" name="Int. J. Syst. Evol. Microbiol.">
        <title>The Global Catalogue of Microorganisms (GCM) 10K type strain sequencing project: providing services to taxonomists for standard genome sequencing and annotation.</title>
        <authorList>
            <consortium name="The Broad Institute Genomics Platform"/>
            <consortium name="The Broad Institute Genome Sequencing Center for Infectious Disease"/>
            <person name="Wu L."/>
            <person name="Ma J."/>
        </authorList>
    </citation>
    <scope>NUCLEOTIDE SEQUENCE [LARGE SCALE GENOMIC DNA]</scope>
    <source>
        <strain evidence="6">NBRC 110140</strain>
    </source>
</reference>
<gene>
    <name evidence="5" type="ORF">GCM10007939_10800</name>
</gene>
<sequence>MSKTACRVTMSLLLCASLAACSATFRDHGYLPDQDTLDQVVVGVDNRASIEDILGAPNSTGLLVDGDWYYIRSRVRSYAFFEPKVVEREMVAVSFDGEGIVENVERFGIEDGRVITLSRRVTEQPIKGPTFLRQVLSSLGNLDPGSLIDG</sequence>
<keyword evidence="6" id="KW-1185">Reference proteome</keyword>
<feature type="chain" id="PRO_5045905733" evidence="3">
    <location>
        <begin position="23"/>
        <end position="150"/>
    </location>
</feature>
<accession>A0ABQ5VTN0</accession>
<evidence type="ECO:0000256" key="1">
    <source>
        <dbReference type="ARBA" id="ARBA00022729"/>
    </source>
</evidence>
<dbReference type="PROSITE" id="PS51257">
    <property type="entry name" value="PROKAR_LIPOPROTEIN"/>
    <property type="match status" value="1"/>
</dbReference>
<protein>
    <submittedName>
        <fullName evidence="5">Outer membrane protein assembly factor BamE</fullName>
    </submittedName>
</protein>